<dbReference type="RefSeq" id="WP_041025981.1">
    <property type="nucleotide sequence ID" value="NZ_CP004387.1"/>
</dbReference>
<dbReference type="PANTHER" id="PTHR42887:SF2">
    <property type="entry name" value="OS12G0638800 PROTEIN"/>
    <property type="match status" value="1"/>
</dbReference>
<keyword evidence="3" id="KW-0274">FAD</keyword>
<gene>
    <name evidence="6" type="ORF">S7S_10125</name>
</gene>
<evidence type="ECO:0000256" key="2">
    <source>
        <dbReference type="ARBA" id="ARBA00022630"/>
    </source>
</evidence>
<dbReference type="Proteomes" id="UP000006764">
    <property type="component" value="Chromosome"/>
</dbReference>
<dbReference type="Gene3D" id="2.40.30.10">
    <property type="entry name" value="Translation factors"/>
    <property type="match status" value="1"/>
</dbReference>
<dbReference type="InterPro" id="IPR055178">
    <property type="entry name" value="RsdA/BaiN/AoA(So)-like_dom"/>
</dbReference>
<dbReference type="SUPFAM" id="SSF51905">
    <property type="entry name" value="FAD/NAD(P)-binding domain"/>
    <property type="match status" value="1"/>
</dbReference>
<dbReference type="AlphaFoldDB" id="A0A0B4XQ99"/>
<protein>
    <submittedName>
        <fullName evidence="6">Flavoprotein, NADB Rossmann superfamily</fullName>
    </submittedName>
</protein>
<dbReference type="InterPro" id="IPR023166">
    <property type="entry name" value="BaiN-like_dom_sf"/>
</dbReference>
<organism evidence="6 7">
    <name type="scientific">Isoalcanivorax pacificus W11-5</name>
    <dbReference type="NCBI Taxonomy" id="391936"/>
    <lineage>
        <taxon>Bacteria</taxon>
        <taxon>Pseudomonadati</taxon>
        <taxon>Pseudomonadota</taxon>
        <taxon>Gammaproteobacteria</taxon>
        <taxon>Oceanospirillales</taxon>
        <taxon>Alcanivoracaceae</taxon>
        <taxon>Isoalcanivorax</taxon>
    </lineage>
</organism>
<dbReference type="HOGENOM" id="CLU_025174_2_0_6"/>
<dbReference type="EMBL" id="CP004387">
    <property type="protein sequence ID" value="AJD48437.1"/>
    <property type="molecule type" value="Genomic_DNA"/>
</dbReference>
<dbReference type="KEGG" id="apac:S7S_10125"/>
<sequence length="392" mass="42559">MIATVDVVVIGAGAAGLMCAATAGYRGRSVRVIDHANMPGKKILMSGGGRCNFTNLNTTPQHFLSANPAFCISALKRYTAHDFFELVERHGVDWCEKAPGQLFCTDSSRPILDLLLTECEWAGVDIHLKTAVQRISRRGDGFELETSGGRVQCASVVIASGGLSIPTLGASGFGYRIAEQFGLPVLPTRAGLVPFTLQPDLKTRLAPLSGISCPVSVRCGDQRFSEPMLITHRGLSGPAMLQISSYWQPGDTLHVDLLPQQTASPWRPLRERRPSSTVEQHLNDLLPRRLAQTLSEWHGWQQPLQSFSNAALDELDAQLRDWQVKPGGTEGYRTAEVTLGGVDTRAISSRTFAANEVPGLFFIGEVLDMTGQLGGHNFQWAWSSGYCAGQVV</sequence>
<accession>A0A0B4XQ99</accession>
<dbReference type="InterPro" id="IPR036188">
    <property type="entry name" value="FAD/NAD-bd_sf"/>
</dbReference>
<dbReference type="InterPro" id="IPR004792">
    <property type="entry name" value="BaiN-like"/>
</dbReference>
<evidence type="ECO:0000256" key="3">
    <source>
        <dbReference type="ARBA" id="ARBA00022827"/>
    </source>
</evidence>
<evidence type="ECO:0000259" key="4">
    <source>
        <dbReference type="Pfam" id="PF03486"/>
    </source>
</evidence>
<dbReference type="PRINTS" id="PR00411">
    <property type="entry name" value="PNDRDTASEI"/>
</dbReference>
<keyword evidence="7" id="KW-1185">Reference proteome</keyword>
<comment type="cofactor">
    <cofactor evidence="1">
        <name>FAD</name>
        <dbReference type="ChEBI" id="CHEBI:57692"/>
    </cofactor>
</comment>
<dbReference type="PANTHER" id="PTHR42887">
    <property type="entry name" value="OS12G0638800 PROTEIN"/>
    <property type="match status" value="1"/>
</dbReference>
<reference evidence="6 7" key="1">
    <citation type="journal article" date="2012" name="J. Bacteriol.">
        <title>Genome sequence of an alkane-degrading bacterium, Alcanivorax pacificus type strain W11-5, isolated from deep sea sediment.</title>
        <authorList>
            <person name="Lai Q."/>
            <person name="Shao Z."/>
        </authorList>
    </citation>
    <scope>NUCLEOTIDE SEQUENCE [LARGE SCALE GENOMIC DNA]</scope>
    <source>
        <strain evidence="6 7">W11-5</strain>
    </source>
</reference>
<dbReference type="Pfam" id="PF03486">
    <property type="entry name" value="HI0933_like"/>
    <property type="match status" value="1"/>
</dbReference>
<proteinExistence type="predicted"/>
<dbReference type="STRING" id="391936.S7S_10125"/>
<name>A0A0B4XQ99_9GAMM</name>
<evidence type="ECO:0000313" key="6">
    <source>
        <dbReference type="EMBL" id="AJD48437.1"/>
    </source>
</evidence>
<dbReference type="NCBIfam" id="TIGR00275">
    <property type="entry name" value="aminoacetone oxidase family FAD-binding enzyme"/>
    <property type="match status" value="1"/>
</dbReference>
<feature type="domain" description="RsdA/BaiN/AoA(So)-like insert" evidence="5">
    <location>
        <begin position="189"/>
        <end position="337"/>
    </location>
</feature>
<keyword evidence="2" id="KW-0285">Flavoprotein</keyword>
<dbReference type="Pfam" id="PF22780">
    <property type="entry name" value="HI0933_like_1st"/>
    <property type="match status" value="1"/>
</dbReference>
<dbReference type="InterPro" id="IPR057661">
    <property type="entry name" value="RsdA/BaiN/AoA(So)_Rossmann"/>
</dbReference>
<dbReference type="Gene3D" id="1.10.8.260">
    <property type="entry name" value="HI0933 insert domain-like"/>
    <property type="match status" value="1"/>
</dbReference>
<evidence type="ECO:0000256" key="1">
    <source>
        <dbReference type="ARBA" id="ARBA00001974"/>
    </source>
</evidence>
<dbReference type="SUPFAM" id="SSF160996">
    <property type="entry name" value="HI0933 insert domain-like"/>
    <property type="match status" value="1"/>
</dbReference>
<dbReference type="OrthoDB" id="9773233at2"/>
<evidence type="ECO:0000313" key="7">
    <source>
        <dbReference type="Proteomes" id="UP000006764"/>
    </source>
</evidence>
<evidence type="ECO:0000259" key="5">
    <source>
        <dbReference type="Pfam" id="PF22780"/>
    </source>
</evidence>
<dbReference type="Gene3D" id="3.50.50.60">
    <property type="entry name" value="FAD/NAD(P)-binding domain"/>
    <property type="match status" value="1"/>
</dbReference>
<feature type="domain" description="RsdA/BaiN/AoA(So)-like Rossmann fold-like" evidence="4">
    <location>
        <begin position="6"/>
        <end position="390"/>
    </location>
</feature>